<protein>
    <recommendedName>
        <fullName evidence="3">Peptidoglycan-binding LysM</fullName>
    </recommendedName>
</protein>
<dbReference type="STRING" id="290398.Csal_2866"/>
<evidence type="ECO:0000313" key="1">
    <source>
        <dbReference type="EMBL" id="ABE60212.1"/>
    </source>
</evidence>
<dbReference type="EMBL" id="CP000285">
    <property type="protein sequence ID" value="ABE60212.1"/>
    <property type="molecule type" value="Genomic_DNA"/>
</dbReference>
<gene>
    <name evidence="1" type="ordered locus">Csal_2866</name>
</gene>
<dbReference type="HOGENOM" id="CLU_843838_0_0_6"/>
<dbReference type="PANTHER" id="PTHR34700">
    <property type="entry name" value="POTASSIUM BINDING PROTEIN KBP"/>
    <property type="match status" value="1"/>
</dbReference>
<organism evidence="1 2">
    <name type="scientific">Chromohalobacter israelensis (strain ATCC BAA-138 / DSM 3043 / CIP 106854 / NCIMB 13768 / 1H11)</name>
    <name type="common">Chromohalobacter salexigens</name>
    <dbReference type="NCBI Taxonomy" id="290398"/>
    <lineage>
        <taxon>Bacteria</taxon>
        <taxon>Pseudomonadati</taxon>
        <taxon>Pseudomonadota</taxon>
        <taxon>Gammaproteobacteria</taxon>
        <taxon>Oceanospirillales</taxon>
        <taxon>Halomonadaceae</taxon>
        <taxon>Chromohalobacter</taxon>
    </lineage>
</organism>
<keyword evidence="2" id="KW-1185">Reference proteome</keyword>
<reference evidence="1 2" key="1">
    <citation type="journal article" date="2011" name="Stand. Genomic Sci.">
        <title>Complete genome sequence of the halophilic and highly halotolerant Chromohalobacter salexigens type strain (1H11(T)).</title>
        <authorList>
            <person name="Copeland A."/>
            <person name="O'Connor K."/>
            <person name="Lucas S."/>
            <person name="Lapidus A."/>
            <person name="Berry K.W."/>
            <person name="Detter J.C."/>
            <person name="Del Rio T.G."/>
            <person name="Hammon N."/>
            <person name="Dalin E."/>
            <person name="Tice H."/>
            <person name="Pitluck S."/>
            <person name="Bruce D."/>
            <person name="Goodwin L."/>
            <person name="Han C."/>
            <person name="Tapia R."/>
            <person name="Saunders E."/>
            <person name="Schmutz J."/>
            <person name="Brettin T."/>
            <person name="Larimer F."/>
            <person name="Land M."/>
            <person name="Hauser L."/>
            <person name="Vargas C."/>
            <person name="Nieto J.J."/>
            <person name="Kyrpides N.C."/>
            <person name="Ivanova N."/>
            <person name="Goker M."/>
            <person name="Klenk H.P."/>
            <person name="Csonka L.N."/>
            <person name="Woyke T."/>
        </authorList>
    </citation>
    <scope>NUCLEOTIDE SEQUENCE [LARGE SCALE GENOMIC DNA]</scope>
    <source>
        <strain evidence="2">ATCC BAA-138 / DSM 3043 / CIP 106854 / NCIMB 13768 / 1H11</strain>
    </source>
</reference>
<dbReference type="PANTHER" id="PTHR34700:SF8">
    <property type="entry name" value="POTASSIUM BINDING PROTEIN KBP"/>
    <property type="match status" value="1"/>
</dbReference>
<accession>Q1QTJ6</accession>
<dbReference type="Proteomes" id="UP000000239">
    <property type="component" value="Chromosome"/>
</dbReference>
<evidence type="ECO:0008006" key="3">
    <source>
        <dbReference type="Google" id="ProtNLM"/>
    </source>
</evidence>
<dbReference type="InterPro" id="IPR052196">
    <property type="entry name" value="Bact_Kbp"/>
</dbReference>
<sequence>MIIAKPAGVLQDGPGVARRRMGHQREETIMQAGNGKRGMGRHGGRLAGGLMMIGALVVASLAVRDVAAKEVVHLSPAVRELPADRVSPVPRREVAPFLNLYRIVDDPAVLERARYVVVGEEGQQLMAAGDTAYVRTPEGATARSGARLAIYRPGETYRSPDSGEPLGIELRRVGDARWVRHEGELDVFAIREARQEIRPGDRLLPYRAGPVALHFTPRLPSSSVAGHILGVPEGVHAIGRHTLVALDLGRSDDVTPGTLLALQAAPARVSDPLDDATRRLTSAPAGLAMVVESFARVSYALVTEASRPLEVGDVVSTPEREALTSWQRR</sequence>
<dbReference type="KEGG" id="csa:Csal_2866"/>
<name>Q1QTJ6_CHRI1</name>
<dbReference type="AlphaFoldDB" id="Q1QTJ6"/>
<evidence type="ECO:0000313" key="2">
    <source>
        <dbReference type="Proteomes" id="UP000000239"/>
    </source>
</evidence>
<dbReference type="eggNOG" id="COG1652">
    <property type="taxonomic scope" value="Bacteria"/>
</dbReference>
<proteinExistence type="predicted"/>